<reference evidence="3" key="1">
    <citation type="submission" date="2015-05" db="EMBL/GenBank/DDBJ databases">
        <authorList>
            <person name="Wang D.B."/>
            <person name="Wang M."/>
        </authorList>
    </citation>
    <scope>NUCLEOTIDE SEQUENCE</scope>
    <source>
        <strain evidence="3">36-1</strain>
    </source>
</reference>
<evidence type="ECO:0000313" key="5">
    <source>
        <dbReference type="Proteomes" id="UP001287286"/>
    </source>
</evidence>
<feature type="compositionally biased region" description="Low complexity" evidence="1">
    <location>
        <begin position="101"/>
        <end position="119"/>
    </location>
</feature>
<evidence type="ECO:0000313" key="4">
    <source>
        <dbReference type="Proteomes" id="UP000245956"/>
    </source>
</evidence>
<feature type="region of interest" description="Disordered" evidence="1">
    <location>
        <begin position="64"/>
        <end position="127"/>
    </location>
</feature>
<dbReference type="AlphaFoldDB" id="A0A2U3EGR1"/>
<evidence type="ECO:0000313" key="2">
    <source>
        <dbReference type="EMBL" id="KAK4087428.1"/>
    </source>
</evidence>
<name>A0A2U3EGR1_PURLI</name>
<comment type="caution">
    <text evidence="3">The sequence shown here is derived from an EMBL/GenBank/DDBJ whole genome shotgun (WGS) entry which is preliminary data.</text>
</comment>
<keyword evidence="5" id="KW-1185">Reference proteome</keyword>
<evidence type="ECO:0000313" key="3">
    <source>
        <dbReference type="EMBL" id="PWI73691.1"/>
    </source>
</evidence>
<reference evidence="2" key="3">
    <citation type="submission" date="2023-11" db="EMBL/GenBank/DDBJ databases">
        <authorList>
            <person name="Beijen E."/>
            <person name="Ohm R.A."/>
        </authorList>
    </citation>
    <scope>NUCLEOTIDE SEQUENCE</scope>
    <source>
        <strain evidence="2">CBS 150709</strain>
    </source>
</reference>
<sequence length="127" mass="13138">MADCGPPEKRRVLDAGRPQHKSADSRAPNACPKPQARHAPRTQPQCRTASAVAVLLATRIRLRCPPTGQPVGQKSGAAEAPGASAIPARPHDGFIVPVPPSASASASQASARRPQNSASMSQSSIYS</sequence>
<dbReference type="EMBL" id="JAWRVI010000032">
    <property type="protein sequence ID" value="KAK4087428.1"/>
    <property type="molecule type" value="Genomic_DNA"/>
</dbReference>
<feature type="compositionally biased region" description="Basic and acidic residues" evidence="1">
    <location>
        <begin position="1"/>
        <end position="14"/>
    </location>
</feature>
<dbReference type="Proteomes" id="UP000245956">
    <property type="component" value="Unassembled WGS sequence"/>
</dbReference>
<reference evidence="3 4" key="2">
    <citation type="journal article" date="2016" name="Front. Microbiol.">
        <title>Genome and transcriptome sequences reveal the specific parasitism of the nematophagous Purpureocillium lilacinum 36-1.</title>
        <authorList>
            <person name="Xie J."/>
            <person name="Li S."/>
            <person name="Mo C."/>
            <person name="Xiao X."/>
            <person name="Peng D."/>
            <person name="Wang G."/>
            <person name="Xiao Y."/>
        </authorList>
    </citation>
    <scope>NUCLEOTIDE SEQUENCE [LARGE SCALE GENOMIC DNA]</scope>
    <source>
        <strain evidence="3 4">36-1</strain>
    </source>
</reference>
<feature type="region of interest" description="Disordered" evidence="1">
    <location>
        <begin position="1"/>
        <end position="47"/>
    </location>
</feature>
<organism evidence="3 4">
    <name type="scientific">Purpureocillium lilacinum</name>
    <name type="common">Paecilomyces lilacinus</name>
    <dbReference type="NCBI Taxonomy" id="33203"/>
    <lineage>
        <taxon>Eukaryota</taxon>
        <taxon>Fungi</taxon>
        <taxon>Dikarya</taxon>
        <taxon>Ascomycota</taxon>
        <taxon>Pezizomycotina</taxon>
        <taxon>Sordariomycetes</taxon>
        <taxon>Hypocreomycetidae</taxon>
        <taxon>Hypocreales</taxon>
        <taxon>Ophiocordycipitaceae</taxon>
        <taxon>Purpureocillium</taxon>
    </lineage>
</organism>
<evidence type="ECO:0000256" key="1">
    <source>
        <dbReference type="SAM" id="MobiDB-lite"/>
    </source>
</evidence>
<gene>
    <name evidence="3" type="ORF">PCL_08967</name>
    <name evidence="2" type="ORF">Purlil1_8276</name>
</gene>
<accession>A0A2U3EGR1</accession>
<feature type="compositionally biased region" description="Low complexity" evidence="1">
    <location>
        <begin position="75"/>
        <end position="88"/>
    </location>
</feature>
<dbReference type="Proteomes" id="UP001287286">
    <property type="component" value="Unassembled WGS sequence"/>
</dbReference>
<reference evidence="2 5" key="4">
    <citation type="journal article" date="2024" name="Microbiol. Resour. Announc.">
        <title>Genome annotations for the ascomycete fungi Trichoderma harzianum, Trichoderma aggressivum, and Purpureocillium lilacinum.</title>
        <authorList>
            <person name="Beijen E.P.W."/>
            <person name="Ohm R.A."/>
        </authorList>
    </citation>
    <scope>NUCLEOTIDE SEQUENCE [LARGE SCALE GENOMIC DNA]</scope>
    <source>
        <strain evidence="2 5">CBS 150709</strain>
    </source>
</reference>
<protein>
    <submittedName>
        <fullName evidence="3">Uncharacterized protein</fullName>
    </submittedName>
</protein>
<proteinExistence type="predicted"/>
<dbReference type="EMBL" id="LCWV01000004">
    <property type="protein sequence ID" value="PWI73691.1"/>
    <property type="molecule type" value="Genomic_DNA"/>
</dbReference>